<organism evidence="1 2">
    <name type="scientific">Amazona collaria</name>
    <name type="common">yellow-billed parrot</name>
    <dbReference type="NCBI Taxonomy" id="241587"/>
    <lineage>
        <taxon>Eukaryota</taxon>
        <taxon>Metazoa</taxon>
        <taxon>Chordata</taxon>
        <taxon>Craniata</taxon>
        <taxon>Vertebrata</taxon>
        <taxon>Euteleostomi</taxon>
        <taxon>Archelosauria</taxon>
        <taxon>Archosauria</taxon>
        <taxon>Dinosauria</taxon>
        <taxon>Saurischia</taxon>
        <taxon>Theropoda</taxon>
        <taxon>Coelurosauria</taxon>
        <taxon>Aves</taxon>
        <taxon>Neognathae</taxon>
        <taxon>Neoaves</taxon>
        <taxon>Telluraves</taxon>
        <taxon>Australaves</taxon>
        <taxon>Psittaciformes</taxon>
        <taxon>Psittacidae</taxon>
        <taxon>Amazona</taxon>
    </lineage>
</organism>
<protein>
    <submittedName>
        <fullName evidence="1">Uncharacterized protein</fullName>
    </submittedName>
</protein>
<proteinExistence type="predicted"/>
<accession>A0A8B9FH39</accession>
<evidence type="ECO:0000313" key="2">
    <source>
        <dbReference type="Proteomes" id="UP000694522"/>
    </source>
</evidence>
<keyword evidence="2" id="KW-1185">Reference proteome</keyword>
<sequence length="146" mass="15275">MVHSKGQRGVENQEGRWDMGWGLGEGHGFAAPVVVLHLDGEWDQFGVPLGAEGGELVDAGPLEVVSQPIEGGVVRVTRPNARQVLHDLAPWGAIDHRTLLMGFTPPLPTGHLATVTPTPALACPILPKLLLGLVGAPVVDTSAGLH</sequence>
<evidence type="ECO:0000313" key="1">
    <source>
        <dbReference type="Ensembl" id="ENSACOP00000007559.1"/>
    </source>
</evidence>
<dbReference type="Ensembl" id="ENSACOT00000007824.1">
    <property type="protein sequence ID" value="ENSACOP00000007559.1"/>
    <property type="gene ID" value="ENSACOG00000005310.1"/>
</dbReference>
<dbReference type="AlphaFoldDB" id="A0A8B9FH39"/>
<reference evidence="1" key="2">
    <citation type="submission" date="2025-09" db="UniProtKB">
        <authorList>
            <consortium name="Ensembl"/>
        </authorList>
    </citation>
    <scope>IDENTIFICATION</scope>
</reference>
<name>A0A8B9FH39_9PSIT</name>
<reference evidence="1" key="1">
    <citation type="submission" date="2025-08" db="UniProtKB">
        <authorList>
            <consortium name="Ensembl"/>
        </authorList>
    </citation>
    <scope>IDENTIFICATION</scope>
</reference>
<dbReference type="Proteomes" id="UP000694522">
    <property type="component" value="Unplaced"/>
</dbReference>